<protein>
    <submittedName>
        <fullName evidence="2">Uncharacterized protein</fullName>
    </submittedName>
</protein>
<organism evidence="2 3">
    <name type="scientific">Novosphingobium nitrogenifigens DSM 19370</name>
    <dbReference type="NCBI Taxonomy" id="983920"/>
    <lineage>
        <taxon>Bacteria</taxon>
        <taxon>Pseudomonadati</taxon>
        <taxon>Pseudomonadota</taxon>
        <taxon>Alphaproteobacteria</taxon>
        <taxon>Sphingomonadales</taxon>
        <taxon>Sphingomonadaceae</taxon>
        <taxon>Novosphingobium</taxon>
    </lineage>
</organism>
<dbReference type="InParanoid" id="F1ZDQ3"/>
<sequence>MPAKTGIVDGATAPSAGKARRRAEARRRGLRIVPVCHLLHVSISGPQSDPCAQYRPGLPRFQAEPSKMGISARSIAED</sequence>
<dbReference type="HOGENOM" id="CLU_2618509_0_0_5"/>
<dbReference type="AlphaFoldDB" id="F1ZDQ3"/>
<keyword evidence="3" id="KW-1185">Reference proteome</keyword>
<dbReference type="EMBL" id="AEWJ01000065">
    <property type="protein sequence ID" value="EGD57365.1"/>
    <property type="molecule type" value="Genomic_DNA"/>
</dbReference>
<reference evidence="2 3" key="1">
    <citation type="journal article" date="2012" name="J. Bacteriol.">
        <title>Draft Genome Sequence of Novosphingobium nitrogenifigens Y88T.</title>
        <authorList>
            <person name="Strabala T.J."/>
            <person name="Macdonald L."/>
            <person name="Liu V."/>
            <person name="Smit A.M."/>
        </authorList>
    </citation>
    <scope>NUCLEOTIDE SEQUENCE [LARGE SCALE GENOMIC DNA]</scope>
    <source>
        <strain evidence="2 3">DSM 19370</strain>
    </source>
</reference>
<evidence type="ECO:0000313" key="3">
    <source>
        <dbReference type="Proteomes" id="UP000004728"/>
    </source>
</evidence>
<feature type="region of interest" description="Disordered" evidence="1">
    <location>
        <begin position="1"/>
        <end position="26"/>
    </location>
</feature>
<evidence type="ECO:0000256" key="1">
    <source>
        <dbReference type="SAM" id="MobiDB-lite"/>
    </source>
</evidence>
<proteinExistence type="predicted"/>
<name>F1ZDQ3_9SPHN</name>
<evidence type="ECO:0000313" key="2">
    <source>
        <dbReference type="EMBL" id="EGD57365.1"/>
    </source>
</evidence>
<feature type="region of interest" description="Disordered" evidence="1">
    <location>
        <begin position="56"/>
        <end position="78"/>
    </location>
</feature>
<comment type="caution">
    <text evidence="2">The sequence shown here is derived from an EMBL/GenBank/DDBJ whole genome shotgun (WGS) entry which is preliminary data.</text>
</comment>
<accession>F1ZDQ3</accession>
<dbReference type="Proteomes" id="UP000004728">
    <property type="component" value="Unassembled WGS sequence"/>
</dbReference>
<gene>
    <name evidence="2" type="ORF">Y88_3674</name>
</gene>